<name>A0AA45C8S9_9BACT</name>
<evidence type="ECO:0000256" key="1">
    <source>
        <dbReference type="ARBA" id="ARBA00004193"/>
    </source>
</evidence>
<reference evidence="9 10" key="1">
    <citation type="submission" date="2018-05" db="EMBL/GenBank/DDBJ databases">
        <title>Genomic Encyclopedia of Type Strains, Phase IV (KMG-IV): sequencing the most valuable type-strain genomes for metagenomic binning, comparative biology and taxonomic classification.</title>
        <authorList>
            <person name="Goeker M."/>
        </authorList>
    </citation>
    <scope>NUCLEOTIDE SEQUENCE [LARGE SCALE GENOMIC DNA]</scope>
    <source>
        <strain evidence="9 10">DSM 24906</strain>
    </source>
</reference>
<evidence type="ECO:0000256" key="7">
    <source>
        <dbReference type="SAM" id="SignalP"/>
    </source>
</evidence>
<dbReference type="SUPFAM" id="SSF53822">
    <property type="entry name" value="Periplasmic binding protein-like I"/>
    <property type="match status" value="1"/>
</dbReference>
<dbReference type="Gene3D" id="3.40.50.2300">
    <property type="match status" value="2"/>
</dbReference>
<dbReference type="RefSeq" id="WP_109603863.1">
    <property type="nucleotide sequence ID" value="NZ_QGGI01000002.1"/>
</dbReference>
<dbReference type="EMBL" id="QGGI01000002">
    <property type="protein sequence ID" value="PWJ96243.1"/>
    <property type="molecule type" value="Genomic_DNA"/>
</dbReference>
<dbReference type="Pfam" id="PF02608">
    <property type="entry name" value="Bmp"/>
    <property type="match status" value="1"/>
</dbReference>
<protein>
    <submittedName>
        <fullName evidence="9">Nucleoside-binding protein</fullName>
    </submittedName>
</protein>
<gene>
    <name evidence="9" type="ORF">C7380_102160</name>
</gene>
<keyword evidence="3" id="KW-1003">Cell membrane</keyword>
<dbReference type="AlphaFoldDB" id="A0AA45C8S9"/>
<evidence type="ECO:0000256" key="5">
    <source>
        <dbReference type="ARBA" id="ARBA00023136"/>
    </source>
</evidence>
<comment type="similarity">
    <text evidence="2">Belongs to the BMP lipoprotein family.</text>
</comment>
<comment type="caution">
    <text evidence="9">The sequence shown here is derived from an EMBL/GenBank/DDBJ whole genome shotgun (WGS) entry which is preliminary data.</text>
</comment>
<evidence type="ECO:0000259" key="8">
    <source>
        <dbReference type="Pfam" id="PF02608"/>
    </source>
</evidence>
<feature type="signal peptide" evidence="7">
    <location>
        <begin position="1"/>
        <end position="22"/>
    </location>
</feature>
<dbReference type="InterPro" id="IPR050957">
    <property type="entry name" value="BMP_lipoprotein"/>
</dbReference>
<proteinExistence type="inferred from homology"/>
<evidence type="ECO:0000256" key="2">
    <source>
        <dbReference type="ARBA" id="ARBA00008610"/>
    </source>
</evidence>
<evidence type="ECO:0000256" key="4">
    <source>
        <dbReference type="ARBA" id="ARBA00022729"/>
    </source>
</evidence>
<comment type="subcellular location">
    <subcellularLocation>
        <location evidence="1">Cell membrane</location>
        <topology evidence="1">Lipid-anchor</topology>
    </subcellularLocation>
</comment>
<evidence type="ECO:0000256" key="6">
    <source>
        <dbReference type="ARBA" id="ARBA00023288"/>
    </source>
</evidence>
<feature type="chain" id="PRO_5041266985" evidence="7">
    <location>
        <begin position="23"/>
        <end position="365"/>
    </location>
</feature>
<feature type="domain" description="ABC transporter substrate-binding protein PnrA-like" evidence="8">
    <location>
        <begin position="22"/>
        <end position="319"/>
    </location>
</feature>
<dbReference type="InterPro" id="IPR003760">
    <property type="entry name" value="PnrA-like"/>
</dbReference>
<dbReference type="Proteomes" id="UP000245921">
    <property type="component" value="Unassembled WGS sequence"/>
</dbReference>
<organism evidence="9 10">
    <name type="scientific">Oceanotoga teriensis</name>
    <dbReference type="NCBI Taxonomy" id="515440"/>
    <lineage>
        <taxon>Bacteria</taxon>
        <taxon>Thermotogati</taxon>
        <taxon>Thermotogota</taxon>
        <taxon>Thermotogae</taxon>
        <taxon>Petrotogales</taxon>
        <taxon>Petrotogaceae</taxon>
        <taxon>Oceanotoga</taxon>
    </lineage>
</organism>
<evidence type="ECO:0000256" key="3">
    <source>
        <dbReference type="ARBA" id="ARBA00022475"/>
    </source>
</evidence>
<dbReference type="CDD" id="cd06354">
    <property type="entry name" value="PBP1_PrnA-like"/>
    <property type="match status" value="1"/>
</dbReference>
<dbReference type="PANTHER" id="PTHR34296">
    <property type="entry name" value="TRANSCRIPTIONAL ACTIVATOR PROTEIN MED"/>
    <property type="match status" value="1"/>
</dbReference>
<evidence type="ECO:0000313" key="9">
    <source>
        <dbReference type="EMBL" id="PWJ96243.1"/>
    </source>
</evidence>
<dbReference type="GO" id="GO:0005886">
    <property type="term" value="C:plasma membrane"/>
    <property type="evidence" value="ECO:0007669"/>
    <property type="project" value="UniProtKB-SubCell"/>
</dbReference>
<keyword evidence="5" id="KW-0472">Membrane</keyword>
<keyword evidence="10" id="KW-1185">Reference proteome</keyword>
<accession>A0AA45C8S9</accession>
<dbReference type="PANTHER" id="PTHR34296:SF2">
    <property type="entry name" value="ABC TRANSPORTER GUANOSINE-BINDING PROTEIN NUPN"/>
    <property type="match status" value="1"/>
</dbReference>
<sequence>MKKILVLSLVLLLFVSAFSLKAIMVTDTGGLGDKSFNDGTWNGLLRAEDELKVDIEYIISKEQTDYITNLTTAAKNGDVILGVGFLMADALFNVAPQFPDKKFIGIDISPSEGQTVPNNLALYTFKEQDGTFLAGYIAAAMNKTGKLGYVGGIRIPPVMRLELGFRAGIKAYNQLHGTNIELISGYAGAFDAPAKGKQMAMAQYEQGADIVFHAAGGTGNGVIDASKEKGSQFLNVKADASLTTIIDEYFKAGRGYFSIGVDSDQDYLAPGYVLASAMKRVDNAAFEGIKSARSARRFQSGETILSLADGGVSLSPMKYTKGFVPNKVFAELSYLEKLIAEGTLVIPGTDEAFGTFDVSSVQFPF</sequence>
<evidence type="ECO:0000313" key="10">
    <source>
        <dbReference type="Proteomes" id="UP000245921"/>
    </source>
</evidence>
<keyword evidence="4 7" id="KW-0732">Signal</keyword>
<dbReference type="InterPro" id="IPR028082">
    <property type="entry name" value="Peripla_BP_I"/>
</dbReference>
<keyword evidence="6" id="KW-0449">Lipoprotein</keyword>